<dbReference type="InterPro" id="IPR023273">
    <property type="entry name" value="RCMT_NOP2"/>
</dbReference>
<comment type="similarity">
    <text evidence="2 9">Belongs to the class I-like SAM-binding methyltransferase superfamily. RsmB/NOP family.</text>
</comment>
<dbReference type="EMBL" id="UYJE01007851">
    <property type="protein sequence ID" value="VDI58465.1"/>
    <property type="molecule type" value="Genomic_DNA"/>
</dbReference>
<dbReference type="OrthoDB" id="427002at2759"/>
<keyword evidence="4 9" id="KW-0489">Methyltransferase</keyword>
<keyword evidence="5 9" id="KW-0808">Transferase</keyword>
<dbReference type="PROSITE" id="PS51686">
    <property type="entry name" value="SAM_MT_RSMB_NOP"/>
    <property type="match status" value="1"/>
</dbReference>
<evidence type="ECO:0000313" key="13">
    <source>
        <dbReference type="Proteomes" id="UP000596742"/>
    </source>
</evidence>
<feature type="compositionally biased region" description="Basic and acidic residues" evidence="10">
    <location>
        <begin position="36"/>
        <end position="70"/>
    </location>
</feature>
<dbReference type="PRINTS" id="PR02008">
    <property type="entry name" value="RCMTFAMILY"/>
</dbReference>
<feature type="binding site" evidence="9">
    <location>
        <begin position="400"/>
        <end position="406"/>
    </location>
    <ligand>
        <name>S-adenosyl-L-methionine</name>
        <dbReference type="ChEBI" id="CHEBI:59789"/>
    </ligand>
</feature>
<accession>A0A8B6G4E6</accession>
<feature type="compositionally biased region" description="Basic residues" evidence="10">
    <location>
        <begin position="24"/>
        <end position="35"/>
    </location>
</feature>
<dbReference type="Proteomes" id="UP000596742">
    <property type="component" value="Unassembled WGS sequence"/>
</dbReference>
<dbReference type="GO" id="GO:0003723">
    <property type="term" value="F:RNA binding"/>
    <property type="evidence" value="ECO:0007669"/>
    <property type="project" value="UniProtKB-UniRule"/>
</dbReference>
<name>A0A8B6G4E6_MYTGA</name>
<comment type="subcellular location">
    <subcellularLocation>
        <location evidence="1">Nucleus</location>
        <location evidence="1">Nucleolus</location>
    </subcellularLocation>
</comment>
<dbReference type="PANTHER" id="PTHR22807:SF30">
    <property type="entry name" value="28S RRNA (CYTOSINE(4447)-C(5))-METHYLTRANSFERASE-RELATED"/>
    <property type="match status" value="1"/>
</dbReference>
<comment type="caution">
    <text evidence="12">The sequence shown here is derived from an EMBL/GenBank/DDBJ whole genome shotgun (WGS) entry which is preliminary data.</text>
</comment>
<feature type="compositionally biased region" description="Basic and acidic residues" evidence="10">
    <location>
        <begin position="131"/>
        <end position="144"/>
    </location>
</feature>
<evidence type="ECO:0000256" key="7">
    <source>
        <dbReference type="ARBA" id="ARBA00022884"/>
    </source>
</evidence>
<dbReference type="InterPro" id="IPR023267">
    <property type="entry name" value="RCMT"/>
</dbReference>
<dbReference type="FunFam" id="3.30.70.1170:FF:000001">
    <property type="entry name" value="Ribosomal RNA methyltransferase Nop2"/>
    <property type="match status" value="1"/>
</dbReference>
<keyword evidence="13" id="KW-1185">Reference proteome</keyword>
<dbReference type="PANTHER" id="PTHR22807">
    <property type="entry name" value="NOP2 YEAST -RELATED NOL1/NOP2/FMU SUN DOMAIN-CONTAINING"/>
    <property type="match status" value="1"/>
</dbReference>
<dbReference type="InterPro" id="IPR018314">
    <property type="entry name" value="RsmB/NOL1/NOP2-like_CS"/>
</dbReference>
<feature type="domain" description="SAM-dependent MTase RsmB/NOP-type" evidence="11">
    <location>
        <begin position="308"/>
        <end position="595"/>
    </location>
</feature>
<evidence type="ECO:0000313" key="12">
    <source>
        <dbReference type="EMBL" id="VDI58465.1"/>
    </source>
</evidence>
<reference evidence="12" key="1">
    <citation type="submission" date="2018-11" db="EMBL/GenBank/DDBJ databases">
        <authorList>
            <person name="Alioto T."/>
            <person name="Alioto T."/>
        </authorList>
    </citation>
    <scope>NUCLEOTIDE SEQUENCE</scope>
</reference>
<gene>
    <name evidence="12" type="ORF">MGAL_10B005291</name>
</gene>
<keyword evidence="8" id="KW-0539">Nucleus</keyword>
<dbReference type="InterPro" id="IPR049560">
    <property type="entry name" value="MeTrfase_RsmB-F_NOP2_cat"/>
</dbReference>
<evidence type="ECO:0000256" key="1">
    <source>
        <dbReference type="ARBA" id="ARBA00004604"/>
    </source>
</evidence>
<proteinExistence type="inferred from homology"/>
<feature type="region of interest" description="Disordered" evidence="10">
    <location>
        <begin position="600"/>
        <end position="688"/>
    </location>
</feature>
<dbReference type="PRINTS" id="PR02012">
    <property type="entry name" value="RCMTNOP2"/>
</dbReference>
<dbReference type="Gene3D" id="3.30.70.1170">
    <property type="entry name" value="Sun protein, domain 3"/>
    <property type="match status" value="1"/>
</dbReference>
<evidence type="ECO:0000256" key="6">
    <source>
        <dbReference type="ARBA" id="ARBA00022691"/>
    </source>
</evidence>
<dbReference type="GO" id="GO:0009383">
    <property type="term" value="F:rRNA (cytosine-C5-)-methyltransferase activity"/>
    <property type="evidence" value="ECO:0007669"/>
    <property type="project" value="TreeGrafter"/>
</dbReference>
<dbReference type="Pfam" id="PF22458">
    <property type="entry name" value="RsmF-B_ferredox"/>
    <property type="match status" value="1"/>
</dbReference>
<protein>
    <submittedName>
        <fullName evidence="12">Ribosomal RNA methyltransferase Nop2</fullName>
        <ecNumber evidence="12">2.1.1.-</ecNumber>
    </submittedName>
</protein>
<evidence type="ECO:0000256" key="3">
    <source>
        <dbReference type="ARBA" id="ARBA00022517"/>
    </source>
</evidence>
<feature type="compositionally biased region" description="Basic residues" evidence="10">
    <location>
        <begin position="667"/>
        <end position="688"/>
    </location>
</feature>
<dbReference type="AlphaFoldDB" id="A0A8B6G4E6"/>
<sequence>FQLINDNYQDEIKIDDDKEDKKLSSRQKKRLKNRIKKQDDKKEKLRMKKEEQKAKQTAKVKDKGQNDLKMKNQNASKNQKGKSKNVQGVKRKKEEVEEEEEDNSDESEDESDMEEDDSDVSDSGEVTGYTDHNKDWLKPAKSGEADSDNDDSEDDIPDDFSDDELSDDDSDEDDENSDDDDEDLLPVEKKAKKLEKKQARDKKLAEKELMTNITQTEKYTLPSGQEVEQENILLLYYFHISLYLELYLQNRIKEVMGVLADFKEKRTEGRSRQEYIGQLRKDLCTYYSYNDFLMEKLMQIFPLEIHEFLEANEVQRPVTIRTNTLKTRRRDLAQALINRGVNLDPIGKWSKVGLVVYDSQVPLGATPEYLAGHYMLQGGSSFLPVMALAPQENERILDMASAPGGKTTYIAALMKNTGTIFANDANKDRAKAIVGNIHRMGITNTVISNYDGRIYPTIMKGFDRVLLDAPCSGTGVIAKDVEVKINKDEKDIQRCSHLQRELILAAIDSCDAKSSTGAYIVYSTCSILVEENEAVINYALKKRNVKLVPTGLDFGREGFVKFEKHRFHQNMKLTKRFYPHTHNLDGFFVAKLKKFSNKVPVDPDKQGTTENVTEQQETAVVNQSSEDKGQSSEEISQKSPETKTMKKKQTNVKKDKQGKSKWMSTKGNKKQFKPGQFKKFKNTSKGKK</sequence>
<dbReference type="Gene3D" id="3.40.50.150">
    <property type="entry name" value="Vaccinia Virus protein VP39"/>
    <property type="match status" value="1"/>
</dbReference>
<dbReference type="GO" id="GO:0000470">
    <property type="term" value="P:maturation of LSU-rRNA"/>
    <property type="evidence" value="ECO:0007669"/>
    <property type="project" value="TreeGrafter"/>
</dbReference>
<evidence type="ECO:0000256" key="2">
    <source>
        <dbReference type="ARBA" id="ARBA00007494"/>
    </source>
</evidence>
<feature type="binding site" evidence="9">
    <location>
        <position position="424"/>
    </location>
    <ligand>
        <name>S-adenosyl-L-methionine</name>
        <dbReference type="ChEBI" id="CHEBI:59789"/>
    </ligand>
</feature>
<evidence type="ECO:0000256" key="4">
    <source>
        <dbReference type="ARBA" id="ARBA00022603"/>
    </source>
</evidence>
<evidence type="ECO:0000256" key="5">
    <source>
        <dbReference type="ARBA" id="ARBA00022679"/>
    </source>
</evidence>
<dbReference type="PROSITE" id="PS01153">
    <property type="entry name" value="NOL1_NOP2_SUN"/>
    <property type="match status" value="1"/>
</dbReference>
<dbReference type="GO" id="GO:0005730">
    <property type="term" value="C:nucleolus"/>
    <property type="evidence" value="ECO:0007669"/>
    <property type="project" value="UniProtKB-SubCell"/>
</dbReference>
<feature type="binding site" evidence="9">
    <location>
        <position position="451"/>
    </location>
    <ligand>
        <name>S-adenosyl-L-methionine</name>
        <dbReference type="ChEBI" id="CHEBI:59789"/>
    </ligand>
</feature>
<evidence type="ECO:0000256" key="8">
    <source>
        <dbReference type="ARBA" id="ARBA00023242"/>
    </source>
</evidence>
<dbReference type="Pfam" id="PF01189">
    <property type="entry name" value="Methyltr_RsmB-F"/>
    <property type="match status" value="1"/>
</dbReference>
<feature type="compositionally biased region" description="Acidic residues" evidence="10">
    <location>
        <begin position="96"/>
        <end position="122"/>
    </location>
</feature>
<dbReference type="GO" id="GO:0070475">
    <property type="term" value="P:rRNA base methylation"/>
    <property type="evidence" value="ECO:0007669"/>
    <property type="project" value="TreeGrafter"/>
</dbReference>
<dbReference type="NCBIfam" id="TIGR00446">
    <property type="entry name" value="nop2p"/>
    <property type="match status" value="1"/>
</dbReference>
<keyword evidence="7 9" id="KW-0694">RNA-binding</keyword>
<dbReference type="InterPro" id="IPR001678">
    <property type="entry name" value="MeTrfase_RsmB-F_NOP2_dom"/>
</dbReference>
<dbReference type="EC" id="2.1.1.-" evidence="12"/>
<feature type="active site" description="Nucleophile" evidence="9">
    <location>
        <position position="525"/>
    </location>
</feature>
<feature type="region of interest" description="Disordered" evidence="10">
    <location>
        <begin position="16"/>
        <end position="196"/>
    </location>
</feature>
<feature type="compositionally biased region" description="Acidic residues" evidence="10">
    <location>
        <begin position="145"/>
        <end position="185"/>
    </location>
</feature>
<dbReference type="SUPFAM" id="SSF53335">
    <property type="entry name" value="S-adenosyl-L-methionine-dependent methyltransferases"/>
    <property type="match status" value="1"/>
</dbReference>
<feature type="non-terminal residue" evidence="12">
    <location>
        <position position="1"/>
    </location>
</feature>
<dbReference type="InterPro" id="IPR029063">
    <property type="entry name" value="SAM-dependent_MTases_sf"/>
</dbReference>
<dbReference type="InterPro" id="IPR054728">
    <property type="entry name" value="RsmB-like_ferredoxin"/>
</dbReference>
<feature type="compositionally biased region" description="Polar residues" evidence="10">
    <location>
        <begin position="608"/>
        <end position="624"/>
    </location>
</feature>
<dbReference type="InterPro" id="IPR011023">
    <property type="entry name" value="Nop2p"/>
</dbReference>
<keyword evidence="6 9" id="KW-0949">S-adenosyl-L-methionine</keyword>
<keyword evidence="3" id="KW-0690">Ribosome biogenesis</keyword>
<evidence type="ECO:0000259" key="11">
    <source>
        <dbReference type="PROSITE" id="PS51686"/>
    </source>
</evidence>
<evidence type="ECO:0000256" key="10">
    <source>
        <dbReference type="SAM" id="MobiDB-lite"/>
    </source>
</evidence>
<feature type="binding site" evidence="9">
    <location>
        <position position="468"/>
    </location>
    <ligand>
        <name>S-adenosyl-L-methionine</name>
        <dbReference type="ChEBI" id="CHEBI:59789"/>
    </ligand>
</feature>
<organism evidence="12 13">
    <name type="scientific">Mytilus galloprovincialis</name>
    <name type="common">Mediterranean mussel</name>
    <dbReference type="NCBI Taxonomy" id="29158"/>
    <lineage>
        <taxon>Eukaryota</taxon>
        <taxon>Metazoa</taxon>
        <taxon>Spiralia</taxon>
        <taxon>Lophotrochozoa</taxon>
        <taxon>Mollusca</taxon>
        <taxon>Bivalvia</taxon>
        <taxon>Autobranchia</taxon>
        <taxon>Pteriomorphia</taxon>
        <taxon>Mytilida</taxon>
        <taxon>Mytiloidea</taxon>
        <taxon>Mytilidae</taxon>
        <taxon>Mytilinae</taxon>
        <taxon>Mytilus</taxon>
    </lineage>
</organism>
<evidence type="ECO:0000256" key="9">
    <source>
        <dbReference type="PROSITE-ProRule" id="PRU01023"/>
    </source>
</evidence>